<dbReference type="AlphaFoldDB" id="A0A6J4I4U7"/>
<organism evidence="1">
    <name type="scientific">uncultured Chloroflexota bacterium</name>
    <dbReference type="NCBI Taxonomy" id="166587"/>
    <lineage>
        <taxon>Bacteria</taxon>
        <taxon>Bacillati</taxon>
        <taxon>Chloroflexota</taxon>
        <taxon>environmental samples</taxon>
    </lineage>
</organism>
<gene>
    <name evidence="1" type="ORF">AVDCRST_MAG77-1543</name>
</gene>
<sequence length="505" mass="56193">MAIASAPSAPPSSAGALPAADDAAGRCRFINERLPERTLYSDAKRPIHPESRASWRLSPEPFWLSPLQHTYLVQLGQDLLAFYRAINAVYGASVRGTQPTWVADYLDRGRPQQLVEYGRLNRQKRSLPGVIRPDLFLTEEGFVAAELDSVPGGVGFGASLARPYSELGFDLVGGPEGMVDGFDAMLASAAGQTDPAAGIVVSEESGDYWDEMAWLAAALRERGRSVHAVRPDAVRFTEDALLVPEGGSPGPRDEAEVPTDASYVPVQALYRFFELYDIKNIPKWELMLYSMKKQRVAVTPPVKSYLEEKLTFALLHHPTLERWWRAELKDAFDRLRRVIPPTWVLDPRPLPPHATIAGLDLGGRPVQDWAQLIGLTQKERQLVIKPSGFDATAWGSRGVKIGHDLPEDEWAAAVHEALERFDDVRYVLQKFHHSRRVVVQHYDFETGEVQRMPGRARLTPYYFVVGDEARLGGMTATVVPMDKKLIHGMVDAVIVPCAVRQTDQD</sequence>
<name>A0A6J4I4U7_9CHLR</name>
<dbReference type="EMBL" id="CADCTC010000096">
    <property type="protein sequence ID" value="CAA9241107.1"/>
    <property type="molecule type" value="Genomic_DNA"/>
</dbReference>
<accession>A0A6J4I4U7</accession>
<protein>
    <submittedName>
        <fullName evidence="1">Uncharacterized protein</fullName>
    </submittedName>
</protein>
<evidence type="ECO:0000313" key="1">
    <source>
        <dbReference type="EMBL" id="CAA9241107.1"/>
    </source>
</evidence>
<reference evidence="1" key="1">
    <citation type="submission" date="2020-02" db="EMBL/GenBank/DDBJ databases">
        <authorList>
            <person name="Meier V. D."/>
        </authorList>
    </citation>
    <scope>NUCLEOTIDE SEQUENCE</scope>
    <source>
        <strain evidence="1">AVDCRST_MAG77</strain>
    </source>
</reference>
<proteinExistence type="predicted"/>